<keyword evidence="1" id="KW-0732">Signal</keyword>
<feature type="chain" id="PRO_5046246506" evidence="1">
    <location>
        <begin position="27"/>
        <end position="166"/>
    </location>
</feature>
<comment type="caution">
    <text evidence="2">The sequence shown here is derived from an EMBL/GenBank/DDBJ whole genome shotgun (WGS) entry which is preliminary data.</text>
</comment>
<evidence type="ECO:0000313" key="3">
    <source>
        <dbReference type="Proteomes" id="UP000707477"/>
    </source>
</evidence>
<name>A0ABX1L2V0_9LACO</name>
<gene>
    <name evidence="2" type="ORF">HEQ44_04075</name>
</gene>
<evidence type="ECO:0000313" key="2">
    <source>
        <dbReference type="EMBL" id="NLR29355.1"/>
    </source>
</evidence>
<dbReference type="EMBL" id="JAAVSD010000008">
    <property type="protein sequence ID" value="NLR29355.1"/>
    <property type="molecule type" value="Genomic_DNA"/>
</dbReference>
<protein>
    <submittedName>
        <fullName evidence="2">Uncharacterized protein</fullName>
    </submittedName>
</protein>
<proteinExistence type="predicted"/>
<dbReference type="RefSeq" id="WP_168849115.1">
    <property type="nucleotide sequence ID" value="NZ_JAAVSD010000008.1"/>
</dbReference>
<organism evidence="2 3">
    <name type="scientific">Levilactobacillus tujiorum</name>
    <dbReference type="NCBI Taxonomy" id="2912243"/>
    <lineage>
        <taxon>Bacteria</taxon>
        <taxon>Bacillati</taxon>
        <taxon>Bacillota</taxon>
        <taxon>Bacilli</taxon>
        <taxon>Lactobacillales</taxon>
        <taxon>Lactobacillaceae</taxon>
        <taxon>Levilactobacillus</taxon>
    </lineage>
</organism>
<reference evidence="2 3" key="1">
    <citation type="submission" date="2020-03" db="EMBL/GenBank/DDBJ databases">
        <authorList>
            <person name="Zhang Z."/>
            <person name="Guo Z."/>
            <person name="Hou Q."/>
            <person name="Shen X."/>
        </authorList>
    </citation>
    <scope>NUCLEOTIDE SEQUENCE [LARGE SCALE GENOMIC DNA]</scope>
    <source>
        <strain evidence="2 3">HBUAS51329</strain>
    </source>
</reference>
<keyword evidence="3" id="KW-1185">Reference proteome</keyword>
<dbReference type="Proteomes" id="UP000707477">
    <property type="component" value="Unassembled WGS sequence"/>
</dbReference>
<evidence type="ECO:0000256" key="1">
    <source>
        <dbReference type="SAM" id="SignalP"/>
    </source>
</evidence>
<sequence>MKIKGVLVGLVGLLLGGSGLTVSAQADTLPSQYQGSWYGYISSEKIHHVRHYHFSRLTVKARRISFDYQTTTNAHFKNRKWTWGASALATYRSKKDKKKRQIYKIYLPIYDDDPVAKIRLETVTGVGASRQALILNAGYENLYLFRQPVRSHPWGIGYEDSLELYD</sequence>
<feature type="signal peptide" evidence="1">
    <location>
        <begin position="1"/>
        <end position="26"/>
    </location>
</feature>
<accession>A0ABX1L2V0</accession>